<dbReference type="GO" id="GO:0003697">
    <property type="term" value="F:single-stranded DNA binding"/>
    <property type="evidence" value="ECO:0007669"/>
    <property type="project" value="InterPro"/>
</dbReference>
<dbReference type="GO" id="GO:0042645">
    <property type="term" value="C:mitochondrial nucleoid"/>
    <property type="evidence" value="ECO:0007669"/>
    <property type="project" value="TreeGrafter"/>
</dbReference>
<feature type="compositionally biased region" description="Low complexity" evidence="2">
    <location>
        <begin position="136"/>
        <end position="145"/>
    </location>
</feature>
<keyword evidence="1 3" id="KW-0238">DNA-binding</keyword>
<feature type="region of interest" description="Disordered" evidence="2">
    <location>
        <begin position="109"/>
        <end position="153"/>
    </location>
</feature>
<proteinExistence type="inferred from homology"/>
<dbReference type="NCBIfam" id="TIGR00621">
    <property type="entry name" value="ssb"/>
    <property type="match status" value="1"/>
</dbReference>
<name>A0A645BCN2_9ZZZZ</name>
<dbReference type="AlphaFoldDB" id="A0A645BCN2"/>
<dbReference type="PROSITE" id="PS50935">
    <property type="entry name" value="SSB"/>
    <property type="match status" value="1"/>
</dbReference>
<evidence type="ECO:0000313" key="3">
    <source>
        <dbReference type="EMBL" id="MPM63220.1"/>
    </source>
</evidence>
<dbReference type="InterPro" id="IPR000424">
    <property type="entry name" value="Primosome_PriB/ssb"/>
</dbReference>
<dbReference type="PANTHER" id="PTHR10302:SF0">
    <property type="entry name" value="SINGLE-STRANDED DNA-BINDING PROTEIN, MITOCHONDRIAL"/>
    <property type="match status" value="1"/>
</dbReference>
<dbReference type="PIRSF" id="PIRSF002070">
    <property type="entry name" value="SSB"/>
    <property type="match status" value="1"/>
</dbReference>
<dbReference type="CDD" id="cd04496">
    <property type="entry name" value="SSB_OBF"/>
    <property type="match status" value="1"/>
</dbReference>
<dbReference type="SUPFAM" id="SSF50249">
    <property type="entry name" value="Nucleic acid-binding proteins"/>
    <property type="match status" value="1"/>
</dbReference>
<protein>
    <submittedName>
        <fullName evidence="3">Single-stranded DNA-binding protein</fullName>
    </submittedName>
</protein>
<dbReference type="Gene3D" id="2.40.50.140">
    <property type="entry name" value="Nucleic acid-binding proteins"/>
    <property type="match status" value="1"/>
</dbReference>
<dbReference type="Pfam" id="PF00436">
    <property type="entry name" value="SSB"/>
    <property type="match status" value="1"/>
</dbReference>
<accession>A0A645BCN2</accession>
<reference evidence="3" key="1">
    <citation type="submission" date="2019-08" db="EMBL/GenBank/DDBJ databases">
        <authorList>
            <person name="Kucharzyk K."/>
            <person name="Murdoch R.W."/>
            <person name="Higgins S."/>
            <person name="Loffler F."/>
        </authorList>
    </citation>
    <scope>NUCLEOTIDE SEQUENCE</scope>
</reference>
<dbReference type="EMBL" id="VSSQ01019285">
    <property type="protein sequence ID" value="MPM63220.1"/>
    <property type="molecule type" value="Genomic_DNA"/>
</dbReference>
<comment type="caution">
    <text evidence="3">The sequence shown here is derived from an EMBL/GenBank/DDBJ whole genome shotgun (WGS) entry which is preliminary data.</text>
</comment>
<gene>
    <name evidence="3" type="ORF">SDC9_110100</name>
</gene>
<dbReference type="InterPro" id="IPR011344">
    <property type="entry name" value="ssDNA-bd"/>
</dbReference>
<dbReference type="InterPro" id="IPR012340">
    <property type="entry name" value="NA-bd_OB-fold"/>
</dbReference>
<dbReference type="GO" id="GO:0006264">
    <property type="term" value="P:mitochondrial DNA replication"/>
    <property type="evidence" value="ECO:0007669"/>
    <property type="project" value="TreeGrafter"/>
</dbReference>
<evidence type="ECO:0000256" key="2">
    <source>
        <dbReference type="SAM" id="MobiDB-lite"/>
    </source>
</evidence>
<evidence type="ECO:0000256" key="1">
    <source>
        <dbReference type="ARBA" id="ARBA00023125"/>
    </source>
</evidence>
<organism evidence="3">
    <name type="scientific">bioreactor metagenome</name>
    <dbReference type="NCBI Taxonomy" id="1076179"/>
    <lineage>
        <taxon>unclassified sequences</taxon>
        <taxon>metagenomes</taxon>
        <taxon>ecological metagenomes</taxon>
    </lineage>
</organism>
<sequence>MTLNKVMLIGNVGKDPEVRHLENNLTYASFTLATTERSKDRSGELKDTPEWHNVVCWRNLAELADKYIRKGSQLYIEGKLKTRSWDDANGQKRYTTEILAENIRLLGKRADESNMQKTQSGAFKGASSMPAAGDVSSSPSSSTTPEDSDDLPF</sequence>
<dbReference type="HAMAP" id="MF_00984">
    <property type="entry name" value="SSB"/>
    <property type="match status" value="1"/>
</dbReference>
<dbReference type="PANTHER" id="PTHR10302">
    <property type="entry name" value="SINGLE-STRANDED DNA-BINDING PROTEIN"/>
    <property type="match status" value="1"/>
</dbReference>